<protein>
    <submittedName>
        <fullName evidence="5">WLM domain-containing protein</fullName>
    </submittedName>
</protein>
<dbReference type="EMBL" id="CAMXCT030001968">
    <property type="protein sequence ID" value="CAL4781856.1"/>
    <property type="molecule type" value="Genomic_DNA"/>
</dbReference>
<keyword evidence="2" id="KW-0812">Transmembrane</keyword>
<feature type="region of interest" description="Disordered" evidence="1">
    <location>
        <begin position="18"/>
        <end position="50"/>
    </location>
</feature>
<evidence type="ECO:0000256" key="2">
    <source>
        <dbReference type="SAM" id="Phobius"/>
    </source>
</evidence>
<feature type="compositionally biased region" description="Basic and acidic residues" evidence="1">
    <location>
        <begin position="533"/>
        <end position="549"/>
    </location>
</feature>
<feature type="region of interest" description="Disordered" evidence="1">
    <location>
        <begin position="475"/>
        <end position="517"/>
    </location>
</feature>
<dbReference type="EMBL" id="CAMXCT020001968">
    <property type="protein sequence ID" value="CAL1147919.1"/>
    <property type="molecule type" value="Genomic_DNA"/>
</dbReference>
<feature type="compositionally biased region" description="Low complexity" evidence="1">
    <location>
        <begin position="504"/>
        <end position="516"/>
    </location>
</feature>
<feature type="region of interest" description="Disordered" evidence="1">
    <location>
        <begin position="533"/>
        <end position="561"/>
    </location>
</feature>
<dbReference type="AlphaFoldDB" id="A0A9P1CLT1"/>
<comment type="caution">
    <text evidence="3">The sequence shown here is derived from an EMBL/GenBank/DDBJ whole genome shotgun (WGS) entry which is preliminary data.</text>
</comment>
<gene>
    <name evidence="3" type="ORF">C1SCF055_LOCUS21187</name>
</gene>
<dbReference type="Gene3D" id="1.20.120.1080">
    <property type="match status" value="1"/>
</dbReference>
<dbReference type="EMBL" id="CAMXCT010001968">
    <property type="protein sequence ID" value="CAI3994544.1"/>
    <property type="molecule type" value="Genomic_DNA"/>
</dbReference>
<reference evidence="3" key="1">
    <citation type="submission" date="2022-10" db="EMBL/GenBank/DDBJ databases">
        <authorList>
            <person name="Chen Y."/>
            <person name="Dougan E. K."/>
            <person name="Chan C."/>
            <person name="Rhodes N."/>
            <person name="Thang M."/>
        </authorList>
    </citation>
    <scope>NUCLEOTIDE SEQUENCE</scope>
</reference>
<feature type="transmembrane region" description="Helical" evidence="2">
    <location>
        <begin position="154"/>
        <end position="175"/>
    </location>
</feature>
<keyword evidence="6" id="KW-1185">Reference proteome</keyword>
<reference evidence="4" key="2">
    <citation type="submission" date="2024-04" db="EMBL/GenBank/DDBJ databases">
        <authorList>
            <person name="Chen Y."/>
            <person name="Shah S."/>
            <person name="Dougan E. K."/>
            <person name="Thang M."/>
            <person name="Chan C."/>
        </authorList>
    </citation>
    <scope>NUCLEOTIDE SEQUENCE [LARGE SCALE GENOMIC DNA]</scope>
</reference>
<sequence length="718" mass="77925">MEDADDAWQVEREYFEDECLDAEATDKADTELTQPPDGEKEVGHESREEVCQDDPYDPYLVKDVKMENHPAPAVPVPDLQSLIPKLLRFLHRPSVASVADAASSTLVAASRRLWRLGALEPQGYGLPPKLTPLGIWLAKCSTDMLDLPPAAARALFFGALWGCLVPLAALVALLLPLSVKPKKSLRNMWRSRLRKGFRTSNWSGHFILVASYLKWKESQAKLRVEDVLSCSNGQDDQMDGGNMEPGDDLQTVVETEKTAALSSQSAGVAPTKHAVEDAFWEAVDEKVLALCEFARTNLGYNGHDLSADGGNMPWTVASLLNDQHSLVLAALCAAFPPRRRPGDWVIQPDLEAFPEVESRVSNAYACLFASSAPRHSGDHEIELAGIHCRIKSGCESFGSFKEACAIRALIASNINMAFKTSNFSMKSEVIQRALNFLSSPSGDFFFCLDDEPSAEGTAEEVGLGILTLLGRSDAGSACGRRDRGAIPQRRGGYKEALRGRMVPSGSTGSTGSTGSGAQWAVERLAKLRKMSDVDADAGKDGNEEHEEPKLPNPQASAPSCPSEAKCVEDWATGLVQAALLRVLKKRAAAAEEFDVAARLKARERGAETTLAAGRARAMQLLQAPKLATVEQLKEQKRKAVEVEDYELAGRLKREAETLEADMVRMDEASLKPLALEQAKRFASMSKHPFKLLKAAGAEAMAANTPALWEEVASILSTG</sequence>
<keyword evidence="2" id="KW-0472">Membrane</keyword>
<evidence type="ECO:0000313" key="4">
    <source>
        <dbReference type="EMBL" id="CAL1147919.1"/>
    </source>
</evidence>
<keyword evidence="2" id="KW-1133">Transmembrane helix</keyword>
<dbReference type="OrthoDB" id="447842at2759"/>
<evidence type="ECO:0000313" key="6">
    <source>
        <dbReference type="Proteomes" id="UP001152797"/>
    </source>
</evidence>
<organism evidence="3">
    <name type="scientific">Cladocopium goreaui</name>
    <dbReference type="NCBI Taxonomy" id="2562237"/>
    <lineage>
        <taxon>Eukaryota</taxon>
        <taxon>Sar</taxon>
        <taxon>Alveolata</taxon>
        <taxon>Dinophyceae</taxon>
        <taxon>Suessiales</taxon>
        <taxon>Symbiodiniaceae</taxon>
        <taxon>Cladocopium</taxon>
    </lineage>
</organism>
<evidence type="ECO:0000256" key="1">
    <source>
        <dbReference type="SAM" id="MobiDB-lite"/>
    </source>
</evidence>
<proteinExistence type="predicted"/>
<name>A0A9P1CLT1_9DINO</name>
<evidence type="ECO:0000313" key="5">
    <source>
        <dbReference type="EMBL" id="CAL4781856.1"/>
    </source>
</evidence>
<evidence type="ECO:0000313" key="3">
    <source>
        <dbReference type="EMBL" id="CAI3994544.1"/>
    </source>
</evidence>
<accession>A0A9P1CLT1</accession>
<dbReference type="Proteomes" id="UP001152797">
    <property type="component" value="Unassembled WGS sequence"/>
</dbReference>
<feature type="compositionally biased region" description="Basic and acidic residues" evidence="1">
    <location>
        <begin position="37"/>
        <end position="50"/>
    </location>
</feature>